<keyword evidence="2" id="KW-1133">Transmembrane helix</keyword>
<dbReference type="Proteomes" id="UP000321943">
    <property type="component" value="Chromosome"/>
</dbReference>
<reference evidence="3 4" key="1">
    <citation type="submission" date="2019-07" db="EMBL/GenBank/DDBJ databases">
        <title>Complete Genome Sequence of Leptotrichia wadei Strain JCM16777.</title>
        <authorList>
            <person name="Watanabe S."/>
            <person name="Cui L."/>
        </authorList>
    </citation>
    <scope>NUCLEOTIDE SEQUENCE [LARGE SCALE GENOMIC DNA]</scope>
    <source>
        <strain evidence="3 4">JCM16777</strain>
    </source>
</reference>
<dbReference type="EMBL" id="AP019829">
    <property type="protein sequence ID" value="BBM42097.1"/>
    <property type="molecule type" value="Genomic_DNA"/>
</dbReference>
<feature type="transmembrane region" description="Helical" evidence="2">
    <location>
        <begin position="38"/>
        <end position="57"/>
    </location>
</feature>
<proteinExistence type="predicted"/>
<dbReference type="GeneID" id="84803702"/>
<keyword evidence="2" id="KW-0812">Transmembrane</keyword>
<evidence type="ECO:0000313" key="4">
    <source>
        <dbReference type="Proteomes" id="UP000321943"/>
    </source>
</evidence>
<sequence>MKEQQKKDDEIHEYEKLKEILETIKLEYQMERNKKNSFETRAGFIIAFLSAIIISVIEKFNLKNTINLFNINLTFGILIKILSGIILIISLIFICFSVFQMINIKFYNNLEIKEINDEFLKQSRKKLLKLLIFMYRDIIEQHRKLHKKNAEILKRIITILLIFLISFFFYVSF</sequence>
<gene>
    <name evidence="3" type="ORF">JCM16777_0341</name>
</gene>
<name>A0A7U6QYL4_9FUSO</name>
<feature type="coiled-coil region" evidence="1">
    <location>
        <begin position="7"/>
        <end position="34"/>
    </location>
</feature>
<protein>
    <submittedName>
        <fullName evidence="3">Uncharacterized protein</fullName>
    </submittedName>
</protein>
<keyword evidence="2" id="KW-0472">Membrane</keyword>
<accession>A0A7U6QYL4</accession>
<evidence type="ECO:0000256" key="1">
    <source>
        <dbReference type="SAM" id="Coils"/>
    </source>
</evidence>
<organism evidence="3 4">
    <name type="scientific">Leptotrichia wadei</name>
    <dbReference type="NCBI Taxonomy" id="157687"/>
    <lineage>
        <taxon>Bacteria</taxon>
        <taxon>Fusobacteriati</taxon>
        <taxon>Fusobacteriota</taxon>
        <taxon>Fusobacteriia</taxon>
        <taxon>Fusobacteriales</taxon>
        <taxon>Leptotrichiaceae</taxon>
        <taxon>Leptotrichia</taxon>
    </lineage>
</organism>
<evidence type="ECO:0000313" key="3">
    <source>
        <dbReference type="EMBL" id="BBM42097.1"/>
    </source>
</evidence>
<keyword evidence="1" id="KW-0175">Coiled coil</keyword>
<dbReference type="RefSeq" id="WP_018499370.1">
    <property type="nucleotide sequence ID" value="NZ_AP019829.2"/>
</dbReference>
<dbReference type="KEGG" id="lwd:JCM16777_0341"/>
<evidence type="ECO:0000256" key="2">
    <source>
        <dbReference type="SAM" id="Phobius"/>
    </source>
</evidence>
<feature type="transmembrane region" description="Helical" evidence="2">
    <location>
        <begin position="152"/>
        <end position="171"/>
    </location>
</feature>
<dbReference type="AlphaFoldDB" id="A0A7U6QYL4"/>
<feature type="transmembrane region" description="Helical" evidence="2">
    <location>
        <begin position="77"/>
        <end position="99"/>
    </location>
</feature>